<comment type="caution">
    <text evidence="2">The sequence shown here is derived from an EMBL/GenBank/DDBJ whole genome shotgun (WGS) entry which is preliminary data.</text>
</comment>
<organism evidence="2 3">
    <name type="scientific">Diploscapter pachys</name>
    <dbReference type="NCBI Taxonomy" id="2018661"/>
    <lineage>
        <taxon>Eukaryota</taxon>
        <taxon>Metazoa</taxon>
        <taxon>Ecdysozoa</taxon>
        <taxon>Nematoda</taxon>
        <taxon>Chromadorea</taxon>
        <taxon>Rhabditida</taxon>
        <taxon>Rhabditina</taxon>
        <taxon>Rhabditomorpha</taxon>
        <taxon>Rhabditoidea</taxon>
        <taxon>Rhabditidae</taxon>
        <taxon>Diploscapter</taxon>
    </lineage>
</organism>
<dbReference type="EMBL" id="LIAE01006718">
    <property type="protein sequence ID" value="PAV85838.1"/>
    <property type="molecule type" value="Genomic_DNA"/>
</dbReference>
<keyword evidence="3" id="KW-1185">Reference proteome</keyword>
<feature type="compositionally biased region" description="Polar residues" evidence="1">
    <location>
        <begin position="24"/>
        <end position="63"/>
    </location>
</feature>
<sequence>MLKFAVSPWVSVKYGTASEKQNHRPNGSSKRTSQSPTPSAASIRSTPSAASIRSTPPISYRNLIQENGNGNYFEAEENNHKNVHPQHTRLFIVSNNQPVWSTPSTSYQVYPSGQIKWRAYRKNR</sequence>
<evidence type="ECO:0000313" key="3">
    <source>
        <dbReference type="Proteomes" id="UP000218231"/>
    </source>
</evidence>
<feature type="region of interest" description="Disordered" evidence="1">
    <location>
        <begin position="15"/>
        <end position="63"/>
    </location>
</feature>
<evidence type="ECO:0000256" key="1">
    <source>
        <dbReference type="SAM" id="MobiDB-lite"/>
    </source>
</evidence>
<accession>A0A2A2LIE3</accession>
<evidence type="ECO:0000313" key="2">
    <source>
        <dbReference type="EMBL" id="PAV85838.1"/>
    </source>
</evidence>
<proteinExistence type="predicted"/>
<protein>
    <submittedName>
        <fullName evidence="2">Uncharacterized protein</fullName>
    </submittedName>
</protein>
<gene>
    <name evidence="2" type="ORF">WR25_01949</name>
</gene>
<dbReference type="AlphaFoldDB" id="A0A2A2LIE3"/>
<reference evidence="2 3" key="1">
    <citation type="journal article" date="2017" name="Curr. Biol.">
        <title>Genome architecture and evolution of a unichromosomal asexual nematode.</title>
        <authorList>
            <person name="Fradin H."/>
            <person name="Zegar C."/>
            <person name="Gutwein M."/>
            <person name="Lucas J."/>
            <person name="Kovtun M."/>
            <person name="Corcoran D."/>
            <person name="Baugh L.R."/>
            <person name="Kiontke K."/>
            <person name="Gunsalus K."/>
            <person name="Fitch D.H."/>
            <person name="Piano F."/>
        </authorList>
    </citation>
    <scope>NUCLEOTIDE SEQUENCE [LARGE SCALE GENOMIC DNA]</scope>
    <source>
        <strain evidence="2">PF1309</strain>
    </source>
</reference>
<name>A0A2A2LIE3_9BILA</name>
<dbReference type="Proteomes" id="UP000218231">
    <property type="component" value="Unassembled WGS sequence"/>
</dbReference>